<dbReference type="OrthoDB" id="5289248at2759"/>
<feature type="non-terminal residue" evidence="4">
    <location>
        <position position="1"/>
    </location>
</feature>
<protein>
    <recommendedName>
        <fullName evidence="3">DDE Tnp4 domain-containing protein</fullName>
    </recommendedName>
</protein>
<dbReference type="Pfam" id="PF13359">
    <property type="entry name" value="DDE_Tnp_4"/>
    <property type="match status" value="1"/>
</dbReference>
<dbReference type="AlphaFoldDB" id="A0A2G5BAX8"/>
<name>A0A2G5BAX8_COERN</name>
<evidence type="ECO:0000256" key="1">
    <source>
        <dbReference type="ARBA" id="ARBA00001968"/>
    </source>
</evidence>
<evidence type="ECO:0000259" key="3">
    <source>
        <dbReference type="Pfam" id="PF13359"/>
    </source>
</evidence>
<feature type="domain" description="DDE Tnp4" evidence="3">
    <location>
        <begin position="6"/>
        <end position="165"/>
    </location>
</feature>
<dbReference type="EMBL" id="KZ303501">
    <property type="protein sequence ID" value="PIA16161.1"/>
    <property type="molecule type" value="Genomic_DNA"/>
</dbReference>
<dbReference type="GO" id="GO:0046872">
    <property type="term" value="F:metal ion binding"/>
    <property type="evidence" value="ECO:0007669"/>
    <property type="project" value="UniProtKB-KW"/>
</dbReference>
<reference evidence="4 5" key="1">
    <citation type="journal article" date="2015" name="Genome Biol. Evol.">
        <title>Phylogenomic analyses indicate that early fungi evolved digesting cell walls of algal ancestors of land plants.</title>
        <authorList>
            <person name="Chang Y."/>
            <person name="Wang S."/>
            <person name="Sekimoto S."/>
            <person name="Aerts A.L."/>
            <person name="Choi C."/>
            <person name="Clum A."/>
            <person name="LaButti K.M."/>
            <person name="Lindquist E.A."/>
            <person name="Yee Ngan C."/>
            <person name="Ohm R.A."/>
            <person name="Salamov A.A."/>
            <person name="Grigoriev I.V."/>
            <person name="Spatafora J.W."/>
            <person name="Berbee M.L."/>
        </authorList>
    </citation>
    <scope>NUCLEOTIDE SEQUENCE [LARGE SCALE GENOMIC DNA]</scope>
    <source>
        <strain evidence="4 5">NRRL 1564</strain>
    </source>
</reference>
<dbReference type="Proteomes" id="UP000242474">
    <property type="component" value="Unassembled WGS sequence"/>
</dbReference>
<dbReference type="InterPro" id="IPR027806">
    <property type="entry name" value="HARBI1_dom"/>
</dbReference>
<dbReference type="STRING" id="763665.A0A2G5BAX8"/>
<sequence length="196" mass="22171">NIIRFVDGKFVATLRPTDQQEVYYSGYKKRHGILFQAITTLDGMIAYLSPAYPGSSNDAGQARSLDLYGRLQAQLKYNNNQNFVYGDSAYSLCGGGLSPYHPDTPHETLSPAIMINFNSTILSHRILIENSFAYIGQYFSQFKNTTVQHISQTDPHIIFTVCVLLRNSLVILNGWKYAYDKYNVSPPSLDEYFIQS</sequence>
<evidence type="ECO:0000256" key="2">
    <source>
        <dbReference type="ARBA" id="ARBA00022723"/>
    </source>
</evidence>
<keyword evidence="2" id="KW-0479">Metal-binding</keyword>
<evidence type="ECO:0000313" key="4">
    <source>
        <dbReference type="EMBL" id="PIA16161.1"/>
    </source>
</evidence>
<evidence type="ECO:0000313" key="5">
    <source>
        <dbReference type="Proteomes" id="UP000242474"/>
    </source>
</evidence>
<comment type="cofactor">
    <cofactor evidence="1">
        <name>a divalent metal cation</name>
        <dbReference type="ChEBI" id="CHEBI:60240"/>
    </cofactor>
</comment>
<proteinExistence type="predicted"/>
<accession>A0A2G5BAX8</accession>
<keyword evidence="5" id="KW-1185">Reference proteome</keyword>
<gene>
    <name evidence="4" type="ORF">COEREDRAFT_43082</name>
</gene>
<organism evidence="4 5">
    <name type="scientific">Coemansia reversa (strain ATCC 12441 / NRRL 1564)</name>
    <dbReference type="NCBI Taxonomy" id="763665"/>
    <lineage>
        <taxon>Eukaryota</taxon>
        <taxon>Fungi</taxon>
        <taxon>Fungi incertae sedis</taxon>
        <taxon>Zoopagomycota</taxon>
        <taxon>Kickxellomycotina</taxon>
        <taxon>Kickxellomycetes</taxon>
        <taxon>Kickxellales</taxon>
        <taxon>Kickxellaceae</taxon>
        <taxon>Coemansia</taxon>
    </lineage>
</organism>